<dbReference type="InterPro" id="IPR038980">
    <property type="entry name" value="ATM_plant"/>
</dbReference>
<evidence type="ECO:0000259" key="1">
    <source>
        <dbReference type="PROSITE" id="PS51190"/>
    </source>
</evidence>
<organism evidence="2 3">
    <name type="scientific">Hibiscus syriacus</name>
    <name type="common">Rose of Sharon</name>
    <dbReference type="NCBI Taxonomy" id="106335"/>
    <lineage>
        <taxon>Eukaryota</taxon>
        <taxon>Viridiplantae</taxon>
        <taxon>Streptophyta</taxon>
        <taxon>Embryophyta</taxon>
        <taxon>Tracheophyta</taxon>
        <taxon>Spermatophyta</taxon>
        <taxon>Magnoliopsida</taxon>
        <taxon>eudicotyledons</taxon>
        <taxon>Gunneridae</taxon>
        <taxon>Pentapetalae</taxon>
        <taxon>rosids</taxon>
        <taxon>malvids</taxon>
        <taxon>Malvales</taxon>
        <taxon>Malvaceae</taxon>
        <taxon>Malvoideae</taxon>
        <taxon>Hibiscus</taxon>
    </lineage>
</organism>
<dbReference type="SMART" id="SM01343">
    <property type="entry name" value="FATC"/>
    <property type="match status" value="1"/>
</dbReference>
<dbReference type="EMBL" id="VEPZ02001049">
    <property type="protein sequence ID" value="KAE8697668.1"/>
    <property type="molecule type" value="Genomic_DNA"/>
</dbReference>
<dbReference type="Pfam" id="PF02260">
    <property type="entry name" value="FATC"/>
    <property type="match status" value="1"/>
</dbReference>
<proteinExistence type="predicted"/>
<dbReference type="GO" id="GO:0004674">
    <property type="term" value="F:protein serine/threonine kinase activity"/>
    <property type="evidence" value="ECO:0007669"/>
    <property type="project" value="InterPro"/>
</dbReference>
<dbReference type="AlphaFoldDB" id="A0A6A3A0I5"/>
<dbReference type="PANTHER" id="PTHR37079">
    <property type="entry name" value="SERINE/THREONINE-PROTEIN KINASE ATM"/>
    <property type="match status" value="1"/>
</dbReference>
<dbReference type="GO" id="GO:0006974">
    <property type="term" value="P:DNA damage response"/>
    <property type="evidence" value="ECO:0007669"/>
    <property type="project" value="InterPro"/>
</dbReference>
<dbReference type="PROSITE" id="PS51190">
    <property type="entry name" value="FATC"/>
    <property type="match status" value="1"/>
</dbReference>
<name>A0A6A3A0I5_HIBSY</name>
<gene>
    <name evidence="2" type="ORF">F3Y22_tig00110610pilonHSYRG00039</name>
</gene>
<feature type="domain" description="FATC" evidence="1">
    <location>
        <begin position="180"/>
        <end position="212"/>
    </location>
</feature>
<comment type="caution">
    <text evidence="2">The sequence shown here is derived from an EMBL/GenBank/DDBJ whole genome shotgun (WGS) entry which is preliminary data.</text>
</comment>
<dbReference type="PANTHER" id="PTHR37079:SF4">
    <property type="entry name" value="SERINE_THREONINE-PROTEIN KINASE ATM"/>
    <property type="match status" value="1"/>
</dbReference>
<dbReference type="Proteomes" id="UP000436088">
    <property type="component" value="Unassembled WGS sequence"/>
</dbReference>
<protein>
    <recommendedName>
        <fullName evidence="1">FATC domain-containing protein</fullName>
    </recommendedName>
</protein>
<evidence type="ECO:0000313" key="2">
    <source>
        <dbReference type="EMBL" id="KAE8697668.1"/>
    </source>
</evidence>
<sequence>MLTEIVGSGGGFYSHHRCGHRTGPKRGFRWVFWSLRLGRGSGGGGESSSGGRVALGYHTLGFPSGAIWTVDHVVFSNSPLDGLLGDNDHTTANQVFVFRKRQNALAEQKLQLGKIRSSLVFNDFLHAEPRKTPHQWKKEETDYDLDTSIGGAQDEYEGNKDAARALLRLKQKLDGYEEGEMRCVHGQVQQLIQDAIDPERLCQMFPGWEAWM</sequence>
<evidence type="ECO:0000313" key="3">
    <source>
        <dbReference type="Proteomes" id="UP000436088"/>
    </source>
</evidence>
<reference evidence="2" key="1">
    <citation type="submission" date="2019-09" db="EMBL/GenBank/DDBJ databases">
        <title>Draft genome information of white flower Hibiscus syriacus.</title>
        <authorList>
            <person name="Kim Y.-M."/>
        </authorList>
    </citation>
    <scope>NUCLEOTIDE SEQUENCE [LARGE SCALE GENOMIC DNA]</scope>
    <source>
        <strain evidence="2">YM2019G1</strain>
    </source>
</reference>
<keyword evidence="3" id="KW-1185">Reference proteome</keyword>
<dbReference type="InterPro" id="IPR003152">
    <property type="entry name" value="FATC_dom"/>
</dbReference>
<accession>A0A6A3A0I5</accession>